<dbReference type="EMBL" id="RRYP01000108">
    <property type="protein sequence ID" value="TNV87989.1"/>
    <property type="molecule type" value="Genomic_DNA"/>
</dbReference>
<protein>
    <submittedName>
        <fullName evidence="1">Uncharacterized protein</fullName>
    </submittedName>
</protein>
<dbReference type="Proteomes" id="UP000785679">
    <property type="component" value="Unassembled WGS sequence"/>
</dbReference>
<evidence type="ECO:0000313" key="1">
    <source>
        <dbReference type="EMBL" id="TNV87989.1"/>
    </source>
</evidence>
<evidence type="ECO:0000313" key="2">
    <source>
        <dbReference type="Proteomes" id="UP000785679"/>
    </source>
</evidence>
<organism evidence="1 2">
    <name type="scientific">Halteria grandinella</name>
    <dbReference type="NCBI Taxonomy" id="5974"/>
    <lineage>
        <taxon>Eukaryota</taxon>
        <taxon>Sar</taxon>
        <taxon>Alveolata</taxon>
        <taxon>Ciliophora</taxon>
        <taxon>Intramacronucleata</taxon>
        <taxon>Spirotrichea</taxon>
        <taxon>Stichotrichia</taxon>
        <taxon>Sporadotrichida</taxon>
        <taxon>Halteriidae</taxon>
        <taxon>Halteria</taxon>
    </lineage>
</organism>
<dbReference type="AlphaFoldDB" id="A0A8J8P8R2"/>
<gene>
    <name evidence="1" type="ORF">FGO68_gene701</name>
</gene>
<keyword evidence="2" id="KW-1185">Reference proteome</keyword>
<reference evidence="1" key="1">
    <citation type="submission" date="2019-06" db="EMBL/GenBank/DDBJ databases">
        <authorList>
            <person name="Zheng W."/>
        </authorList>
    </citation>
    <scope>NUCLEOTIDE SEQUENCE</scope>
    <source>
        <strain evidence="1">QDHG01</strain>
    </source>
</reference>
<sequence>MYLIHCYVLKVVSYCATTGFFSSLPVTLAALMLPPALYLSWPIATLSKAMPSWLGFVEEGAAPRTLGYGEWQQLGEVWVVAVADRKREVVSKMKGIFIYNNILILQYFTEIS</sequence>
<accession>A0A8J8P8R2</accession>
<comment type="caution">
    <text evidence="1">The sequence shown here is derived from an EMBL/GenBank/DDBJ whole genome shotgun (WGS) entry which is preliminary data.</text>
</comment>
<proteinExistence type="predicted"/>
<name>A0A8J8P8R2_HALGN</name>